<dbReference type="Proteomes" id="UP000308768">
    <property type="component" value="Unassembled WGS sequence"/>
</dbReference>
<reference evidence="3 4" key="1">
    <citation type="submission" date="2017-03" db="EMBL/GenBank/DDBJ databases">
        <title>Genomes of endolithic fungi from Antarctica.</title>
        <authorList>
            <person name="Coleine C."/>
            <person name="Masonjones S."/>
            <person name="Stajich J.E."/>
        </authorList>
    </citation>
    <scope>NUCLEOTIDE SEQUENCE [LARGE SCALE GENOMIC DNA]</scope>
    <source>
        <strain evidence="3 4">CCFEE 5187</strain>
    </source>
</reference>
<comment type="caution">
    <text evidence="3">The sequence shown here is derived from an EMBL/GenBank/DDBJ whole genome shotgun (WGS) entry which is preliminary data.</text>
</comment>
<accession>A0A4U0XJ42</accession>
<dbReference type="InterPro" id="IPR032514">
    <property type="entry name" value="GtaA_central"/>
</dbReference>
<dbReference type="AlphaFoldDB" id="A0A4U0XJ42"/>
<dbReference type="InterPro" id="IPR052743">
    <property type="entry name" value="Glutaminase_GtaA"/>
</dbReference>
<evidence type="ECO:0000259" key="2">
    <source>
        <dbReference type="Pfam" id="PF16335"/>
    </source>
</evidence>
<dbReference type="PANTHER" id="PTHR31987">
    <property type="entry name" value="GLUTAMINASE A-RELATED"/>
    <property type="match status" value="1"/>
</dbReference>
<evidence type="ECO:0000256" key="1">
    <source>
        <dbReference type="SAM" id="SignalP"/>
    </source>
</evidence>
<evidence type="ECO:0000313" key="4">
    <source>
        <dbReference type="Proteomes" id="UP000308768"/>
    </source>
</evidence>
<dbReference type="PANTHER" id="PTHR31987:SF14">
    <property type="entry name" value="PUTATIVE (AFU_ORTHOLOGUE AFUA_6G09910)-RELATED"/>
    <property type="match status" value="1"/>
</dbReference>
<feature type="signal peptide" evidence="1">
    <location>
        <begin position="1"/>
        <end position="21"/>
    </location>
</feature>
<dbReference type="Pfam" id="PF16335">
    <property type="entry name" value="GtaA_6_Hairpin"/>
    <property type="match status" value="1"/>
</dbReference>
<dbReference type="STRING" id="331657.A0A4U0XJ42"/>
<keyword evidence="1" id="KW-0732">Signal</keyword>
<feature type="domain" description="Glutaminase A central" evidence="2">
    <location>
        <begin position="219"/>
        <end position="504"/>
    </location>
</feature>
<evidence type="ECO:0000313" key="3">
    <source>
        <dbReference type="EMBL" id="TKA75508.1"/>
    </source>
</evidence>
<dbReference type="OrthoDB" id="3918848at2759"/>
<gene>
    <name evidence="3" type="ORF">B0A49_05421</name>
</gene>
<organism evidence="3 4">
    <name type="scientific">Cryomyces minteri</name>
    <dbReference type="NCBI Taxonomy" id="331657"/>
    <lineage>
        <taxon>Eukaryota</taxon>
        <taxon>Fungi</taxon>
        <taxon>Dikarya</taxon>
        <taxon>Ascomycota</taxon>
        <taxon>Pezizomycotina</taxon>
        <taxon>Dothideomycetes</taxon>
        <taxon>Dothideomycetes incertae sedis</taxon>
        <taxon>Cryomyces</taxon>
    </lineage>
</organism>
<dbReference type="EMBL" id="NAJN01000288">
    <property type="protein sequence ID" value="TKA75508.1"/>
    <property type="molecule type" value="Genomic_DNA"/>
</dbReference>
<keyword evidence="4" id="KW-1185">Reference proteome</keyword>
<name>A0A4U0XJ42_9PEZI</name>
<sequence length="514" mass="54495">MATFNTLSFIVLAAVTALISATPPTFLPSRAWLPGNLAANLPSAVPEFWAGQRLTWSLLARVDGVTYSLFGVPVPEYGVQPGSAIRGDFTPTRTTFVVTAGNGRFVLDFLSPVSPKDYVRRSLPFSYLTISASGFGGYSPSIQVYSDIDNSWTGQFGYDVSTTWNYATSWTTSVCTMTANGAAPYSEDHDMAQWGTVVYSTRENTSELSAASGNMDDVQYLSTAAWPHNYTIHDIGSAYPNATGHSDGLAEPMPIEESGNLLILAYMYVRASGNTAWAVTHDILFGRYADYLVQNGLYPTDQLSTDDGAGSAPRQTNLAIKAAVALNAYGVMSGQQSYSNTGKAFADVLYGSRAGTDAARNHFTLEEGDDATWTTAFNLFPDVLLDLHTFPPAALDVTAAFYPGVRREAGVPLDSALDWGKTDWMLWAAATSAASAGARAGARAGGGASARDMFVDDVHALLTNGKTAAPFGDKFVVGAQAGRDVGTADGYRARPVVGGHFALLALDGAGLIQV</sequence>
<feature type="chain" id="PRO_5020262979" description="Glutaminase A central domain-containing protein" evidence="1">
    <location>
        <begin position="22"/>
        <end position="514"/>
    </location>
</feature>
<proteinExistence type="predicted"/>
<protein>
    <recommendedName>
        <fullName evidence="2">Glutaminase A central domain-containing protein</fullName>
    </recommendedName>
</protein>